<reference evidence="2" key="1">
    <citation type="journal article" date="2015" name="Genome Announc.">
        <title>Draft Genome Sequence of Bacteroidales Strain TBC1, a Novel Isolate from a Methanogenic Wastewater Treatment System.</title>
        <authorList>
            <person name="Tourlousse D.M."/>
            <person name="Matsuura N."/>
            <person name="Sun L."/>
            <person name="Toyonaga M."/>
            <person name="Kuroda K."/>
            <person name="Ohashi A."/>
            <person name="Cruz R."/>
            <person name="Yamaguchi T."/>
            <person name="Sekiguchi Y."/>
        </authorList>
    </citation>
    <scope>NUCLEOTIDE SEQUENCE [LARGE SCALE GENOMIC DNA]</scope>
    <source>
        <strain evidence="2">TBC1</strain>
    </source>
</reference>
<proteinExistence type="predicted"/>
<dbReference type="OrthoDB" id="8613597at2"/>
<evidence type="ECO:0000313" key="3">
    <source>
        <dbReference type="Proteomes" id="UP000053091"/>
    </source>
</evidence>
<name>A0A0S7BNL7_9BACT</name>
<sequence length="201" mass="22840">MKLFSVFAVSALNLTLAVYYYRLISKNKIRPSLAMWVFFTLAVGMSLFTYIREDSHSIWDNVLNTTDLVFVSAVTVSILLFGDHTTRFNRFDLFCLGAVTLIIAFWVITQNHLITNLLVQGILVIAYFPVVNRMLRKGENHESYLIWGGMLLTALLALLSVDGELALIYTLRAVVSILLLMGLMYYTDRRKKQDMAPDGTI</sequence>
<evidence type="ECO:0000313" key="2">
    <source>
        <dbReference type="EMBL" id="GAP42117.1"/>
    </source>
</evidence>
<gene>
    <name evidence="2" type="ORF">TBC1_11246</name>
</gene>
<feature type="transmembrane region" description="Helical" evidence="1">
    <location>
        <begin position="144"/>
        <end position="161"/>
    </location>
</feature>
<dbReference type="Proteomes" id="UP000053091">
    <property type="component" value="Unassembled WGS sequence"/>
</dbReference>
<feature type="transmembrane region" description="Helical" evidence="1">
    <location>
        <begin position="33"/>
        <end position="51"/>
    </location>
</feature>
<keyword evidence="1" id="KW-1133">Transmembrane helix</keyword>
<keyword evidence="1" id="KW-0472">Membrane</keyword>
<accession>A0A0S7BNL7</accession>
<dbReference type="RefSeq" id="WP_062037336.1">
    <property type="nucleotide sequence ID" value="NZ_DF968182.1"/>
</dbReference>
<feature type="transmembrane region" description="Helical" evidence="1">
    <location>
        <begin position="6"/>
        <end position="21"/>
    </location>
</feature>
<feature type="transmembrane region" description="Helical" evidence="1">
    <location>
        <begin position="167"/>
        <end position="186"/>
    </location>
</feature>
<organism evidence="2">
    <name type="scientific">Lentimicrobium saccharophilum</name>
    <dbReference type="NCBI Taxonomy" id="1678841"/>
    <lineage>
        <taxon>Bacteria</taxon>
        <taxon>Pseudomonadati</taxon>
        <taxon>Bacteroidota</taxon>
        <taxon>Bacteroidia</taxon>
        <taxon>Bacteroidales</taxon>
        <taxon>Lentimicrobiaceae</taxon>
        <taxon>Lentimicrobium</taxon>
    </lineage>
</organism>
<dbReference type="AlphaFoldDB" id="A0A0S7BNL7"/>
<feature type="transmembrane region" description="Helical" evidence="1">
    <location>
        <begin position="114"/>
        <end position="132"/>
    </location>
</feature>
<keyword evidence="1" id="KW-0812">Transmembrane</keyword>
<protein>
    <submittedName>
        <fullName evidence="2">Uncharacterized protein</fullName>
    </submittedName>
</protein>
<feature type="transmembrane region" description="Helical" evidence="1">
    <location>
        <begin position="91"/>
        <end position="108"/>
    </location>
</feature>
<dbReference type="EMBL" id="DF968182">
    <property type="protein sequence ID" value="GAP42117.1"/>
    <property type="molecule type" value="Genomic_DNA"/>
</dbReference>
<feature type="transmembrane region" description="Helical" evidence="1">
    <location>
        <begin position="63"/>
        <end position="82"/>
    </location>
</feature>
<keyword evidence="3" id="KW-1185">Reference proteome</keyword>
<evidence type="ECO:0000256" key="1">
    <source>
        <dbReference type="SAM" id="Phobius"/>
    </source>
</evidence>